<reference evidence="2" key="1">
    <citation type="submission" date="2020-04" db="EMBL/GenBank/DDBJ databases">
        <authorList>
            <person name="Alioto T."/>
            <person name="Alioto T."/>
            <person name="Gomez Garrido J."/>
        </authorList>
    </citation>
    <scope>NUCLEOTIDE SEQUENCE</scope>
    <source>
        <strain evidence="2">A484AB</strain>
    </source>
</reference>
<feature type="region of interest" description="Disordered" evidence="1">
    <location>
        <begin position="37"/>
        <end position="101"/>
    </location>
</feature>
<protein>
    <submittedName>
        <fullName evidence="2">Uncharacterized protein</fullName>
    </submittedName>
</protein>
<feature type="compositionally biased region" description="Polar residues" evidence="1">
    <location>
        <begin position="74"/>
        <end position="94"/>
    </location>
</feature>
<evidence type="ECO:0000256" key="1">
    <source>
        <dbReference type="SAM" id="MobiDB-lite"/>
    </source>
</evidence>
<dbReference type="Proteomes" id="UP001152795">
    <property type="component" value="Unassembled WGS sequence"/>
</dbReference>
<dbReference type="AlphaFoldDB" id="A0A7D9K2L5"/>
<dbReference type="EMBL" id="CACRXK020026246">
    <property type="protein sequence ID" value="CAB4040080.1"/>
    <property type="molecule type" value="Genomic_DNA"/>
</dbReference>
<proteinExistence type="predicted"/>
<name>A0A7D9K2L5_PARCT</name>
<evidence type="ECO:0000313" key="3">
    <source>
        <dbReference type="Proteomes" id="UP001152795"/>
    </source>
</evidence>
<accession>A0A7D9K2L5</accession>
<feature type="compositionally biased region" description="Basic and acidic residues" evidence="1">
    <location>
        <begin position="1"/>
        <end position="10"/>
    </location>
</feature>
<gene>
    <name evidence="2" type="ORF">PACLA_8A073353</name>
</gene>
<organism evidence="2 3">
    <name type="scientific">Paramuricea clavata</name>
    <name type="common">Red gorgonian</name>
    <name type="synonym">Violescent sea-whip</name>
    <dbReference type="NCBI Taxonomy" id="317549"/>
    <lineage>
        <taxon>Eukaryota</taxon>
        <taxon>Metazoa</taxon>
        <taxon>Cnidaria</taxon>
        <taxon>Anthozoa</taxon>
        <taxon>Octocorallia</taxon>
        <taxon>Malacalcyonacea</taxon>
        <taxon>Plexauridae</taxon>
        <taxon>Paramuricea</taxon>
    </lineage>
</organism>
<feature type="compositionally biased region" description="Basic and acidic residues" evidence="1">
    <location>
        <begin position="61"/>
        <end position="70"/>
    </location>
</feature>
<keyword evidence="3" id="KW-1185">Reference proteome</keyword>
<comment type="caution">
    <text evidence="2">The sequence shown here is derived from an EMBL/GenBank/DDBJ whole genome shotgun (WGS) entry which is preliminary data.</text>
</comment>
<evidence type="ECO:0000313" key="2">
    <source>
        <dbReference type="EMBL" id="CAB4040080.1"/>
    </source>
</evidence>
<feature type="region of interest" description="Disordered" evidence="1">
    <location>
        <begin position="1"/>
        <end position="20"/>
    </location>
</feature>
<sequence length="101" mass="11678">MKHEMPEFERPTMNIDSIAHHRDIDNLKATSKRVIHGQQEFQDEEKSEKVITNKTAASGKSKPDNNRDTVDWVESQQNIRATTNERSQLNSNSDSVEKEIR</sequence>